<dbReference type="Proteomes" id="UP001153069">
    <property type="component" value="Unassembled WGS sequence"/>
</dbReference>
<keyword evidence="3" id="KW-1185">Reference proteome</keyword>
<reference evidence="2" key="1">
    <citation type="submission" date="2020-06" db="EMBL/GenBank/DDBJ databases">
        <authorList>
            <consortium name="Plant Systems Biology data submission"/>
        </authorList>
    </citation>
    <scope>NUCLEOTIDE SEQUENCE</scope>
    <source>
        <strain evidence="2">D6</strain>
    </source>
</reference>
<gene>
    <name evidence="2" type="ORF">SEMRO_1398_G269230.1</name>
</gene>
<evidence type="ECO:0000313" key="3">
    <source>
        <dbReference type="Proteomes" id="UP001153069"/>
    </source>
</evidence>
<evidence type="ECO:0000256" key="1">
    <source>
        <dbReference type="SAM" id="SignalP"/>
    </source>
</evidence>
<protein>
    <submittedName>
        <fullName evidence="2">Chitinase</fullName>
    </submittedName>
</protein>
<feature type="chain" id="PRO_5040415470" evidence="1">
    <location>
        <begin position="22"/>
        <end position="399"/>
    </location>
</feature>
<sequence>MTRRFWTSLFLLLTAVLPTTGHLRKGRKAKQQHRQQLEKEDEAFWNRALDDGLMSTPTLGAQPVPCTLELRVCPDGSSVGRTGPDCQFEPCPTVEPPQSDGFCPFEVIECEDGSIVRRVPPDCDFAPCPTGVCTQDVKECPNGDFVGRDPGNNCEYYPCQNQPVPCTLELRVCPDGSSVGRMGPDCQFEPCLIVEPPQSDGFCPFEVIECEDGSIVRRIPPDCNFAPCPTGVCTQDVKECPNGDFVGRDPGNNCEFYLCQQKPEQAFCTQDVFLCRGGASVGRDPANGCSFFPCPETLTECTTEVKICSDNTTLVSRVPELDCEFDVCPDELVCTLDVQECPDGSFVGRVPPNCDFGDCVVCPLDVLICSDNSTVVRDPSNDCQFEPCPMEISKRLLRW</sequence>
<dbReference type="AlphaFoldDB" id="A0A9N8EQH7"/>
<name>A0A9N8EQH7_9STRA</name>
<feature type="signal peptide" evidence="1">
    <location>
        <begin position="1"/>
        <end position="21"/>
    </location>
</feature>
<proteinExistence type="predicted"/>
<dbReference type="EMBL" id="CAICTM010001396">
    <property type="protein sequence ID" value="CAB9523274.1"/>
    <property type="molecule type" value="Genomic_DNA"/>
</dbReference>
<dbReference type="OrthoDB" id="69991at2759"/>
<accession>A0A9N8EQH7</accession>
<comment type="caution">
    <text evidence="2">The sequence shown here is derived from an EMBL/GenBank/DDBJ whole genome shotgun (WGS) entry which is preliminary data.</text>
</comment>
<organism evidence="2 3">
    <name type="scientific">Seminavis robusta</name>
    <dbReference type="NCBI Taxonomy" id="568900"/>
    <lineage>
        <taxon>Eukaryota</taxon>
        <taxon>Sar</taxon>
        <taxon>Stramenopiles</taxon>
        <taxon>Ochrophyta</taxon>
        <taxon>Bacillariophyta</taxon>
        <taxon>Bacillariophyceae</taxon>
        <taxon>Bacillariophycidae</taxon>
        <taxon>Naviculales</taxon>
        <taxon>Naviculaceae</taxon>
        <taxon>Seminavis</taxon>
    </lineage>
</organism>
<evidence type="ECO:0000313" key="2">
    <source>
        <dbReference type="EMBL" id="CAB9523274.1"/>
    </source>
</evidence>
<keyword evidence="1" id="KW-0732">Signal</keyword>